<dbReference type="EnsemblMetazoa" id="CLYHEMT002195.1">
    <property type="protein sequence ID" value="CLYHEMP002195.1"/>
    <property type="gene ID" value="CLYHEMG002195"/>
</dbReference>
<feature type="compositionally biased region" description="Gly residues" evidence="5">
    <location>
        <begin position="261"/>
        <end position="270"/>
    </location>
</feature>
<evidence type="ECO:0000256" key="4">
    <source>
        <dbReference type="ARBA" id="ARBA00022927"/>
    </source>
</evidence>
<feature type="compositionally biased region" description="Low complexity" evidence="5">
    <location>
        <begin position="247"/>
        <end position="260"/>
    </location>
</feature>
<feature type="compositionally biased region" description="Polar residues" evidence="5">
    <location>
        <begin position="205"/>
        <end position="215"/>
    </location>
</feature>
<dbReference type="GO" id="GO:0015031">
    <property type="term" value="P:protein transport"/>
    <property type="evidence" value="ECO:0007669"/>
    <property type="project" value="UniProtKB-KW"/>
</dbReference>
<evidence type="ECO:0000256" key="1">
    <source>
        <dbReference type="ARBA" id="ARBA00007736"/>
    </source>
</evidence>
<dbReference type="AlphaFoldDB" id="A0A7M5WQJ5"/>
<keyword evidence="3" id="KW-0254">Endocytosis</keyword>
<dbReference type="PANTHER" id="PTHR12847:SF9">
    <property type="entry name" value="NECAP-LIKE PROTEIN CG9132"/>
    <property type="match status" value="1"/>
</dbReference>
<dbReference type="InterPro" id="IPR011993">
    <property type="entry name" value="PH-like_dom_sf"/>
</dbReference>
<dbReference type="Pfam" id="PF07933">
    <property type="entry name" value="DUF1681"/>
    <property type="match status" value="1"/>
</dbReference>
<dbReference type="GO" id="GO:0006897">
    <property type="term" value="P:endocytosis"/>
    <property type="evidence" value="ECO:0007669"/>
    <property type="project" value="UniProtKB-KW"/>
</dbReference>
<evidence type="ECO:0000313" key="8">
    <source>
        <dbReference type="Proteomes" id="UP000594262"/>
    </source>
</evidence>
<dbReference type="Proteomes" id="UP000594262">
    <property type="component" value="Unplaced"/>
</dbReference>
<evidence type="ECO:0000313" key="7">
    <source>
        <dbReference type="EnsemblMetazoa" id="CLYHEMP002195.1"/>
    </source>
</evidence>
<sequence length="270" mass="29964">MTDYERILCVKNEVFMYKIPPRNSARGYRAADWKLEQPDWTVRMRIVEMNGRCILNFEDKMSGQLFAKAPIDEYPGPTVEAVSDSSRYFVIKIQEDGGRHAFIGMGFSDRGDSFDFNVSLQDHFKREKLEDEISKEEKKPQKHVDMSFKEGQTIKINFGNKSGQDSRPKPKAQAGGNIGFLPPPPGGNTPKLVPPPVGGVPHARSATQPAQQDPFTNDPFTQQPATQTQQQPKSTSDWGDFSSFGPSNTQASTNPSTTNNSGGGGNWVTF</sequence>
<dbReference type="Gene3D" id="2.30.29.30">
    <property type="entry name" value="Pleckstrin-homology domain (PH domain)/Phosphotyrosine-binding domain (PTB)"/>
    <property type="match status" value="1"/>
</dbReference>
<feature type="region of interest" description="Disordered" evidence="5">
    <location>
        <begin position="130"/>
        <end position="270"/>
    </location>
</feature>
<dbReference type="RefSeq" id="XP_066916253.1">
    <property type="nucleotide sequence ID" value="XM_067060152.1"/>
</dbReference>
<evidence type="ECO:0000259" key="6">
    <source>
        <dbReference type="Pfam" id="PF07933"/>
    </source>
</evidence>
<feature type="compositionally biased region" description="Pro residues" evidence="5">
    <location>
        <begin position="181"/>
        <end position="198"/>
    </location>
</feature>
<dbReference type="GO" id="GO:0030125">
    <property type="term" value="C:clathrin vesicle coat"/>
    <property type="evidence" value="ECO:0007669"/>
    <property type="project" value="TreeGrafter"/>
</dbReference>
<dbReference type="InterPro" id="IPR012466">
    <property type="entry name" value="NECAP_PHear"/>
</dbReference>
<protein>
    <recommendedName>
        <fullName evidence="6">NECAP PHear domain-containing protein</fullName>
    </recommendedName>
</protein>
<dbReference type="CDD" id="cd13228">
    <property type="entry name" value="PHear_NECAP"/>
    <property type="match status" value="1"/>
</dbReference>
<organism evidence="7 8">
    <name type="scientific">Clytia hemisphaerica</name>
    <dbReference type="NCBI Taxonomy" id="252671"/>
    <lineage>
        <taxon>Eukaryota</taxon>
        <taxon>Metazoa</taxon>
        <taxon>Cnidaria</taxon>
        <taxon>Hydrozoa</taxon>
        <taxon>Hydroidolina</taxon>
        <taxon>Leptothecata</taxon>
        <taxon>Obeliida</taxon>
        <taxon>Clytiidae</taxon>
        <taxon>Clytia</taxon>
    </lineage>
</organism>
<dbReference type="FunFam" id="2.30.29.30:FF:000064">
    <property type="entry name" value="Adaptin ear-binding coat-associated protein 1"/>
    <property type="match status" value="1"/>
</dbReference>
<feature type="compositionally biased region" description="Basic and acidic residues" evidence="5">
    <location>
        <begin position="130"/>
        <end position="148"/>
    </location>
</feature>
<keyword evidence="8" id="KW-1185">Reference proteome</keyword>
<dbReference type="SUPFAM" id="SSF50729">
    <property type="entry name" value="PH domain-like"/>
    <property type="match status" value="1"/>
</dbReference>
<evidence type="ECO:0000256" key="5">
    <source>
        <dbReference type="SAM" id="MobiDB-lite"/>
    </source>
</evidence>
<dbReference type="PANTHER" id="PTHR12847">
    <property type="entry name" value="ATP-BINDING CASSETTE ABC TRANSPORTER-RELATED"/>
    <property type="match status" value="1"/>
</dbReference>
<comment type="similarity">
    <text evidence="1">Belongs to the NECAP family.</text>
</comment>
<keyword evidence="2" id="KW-0813">Transport</keyword>
<evidence type="ECO:0000256" key="3">
    <source>
        <dbReference type="ARBA" id="ARBA00022583"/>
    </source>
</evidence>
<dbReference type="OrthoDB" id="6019345at2759"/>
<dbReference type="GeneID" id="136803433"/>
<reference evidence="7" key="1">
    <citation type="submission" date="2021-01" db="UniProtKB">
        <authorList>
            <consortium name="EnsemblMetazoa"/>
        </authorList>
    </citation>
    <scope>IDENTIFICATION</scope>
</reference>
<accession>A0A7M5WQJ5</accession>
<feature type="compositionally biased region" description="Low complexity" evidence="5">
    <location>
        <begin position="219"/>
        <end position="232"/>
    </location>
</feature>
<feature type="domain" description="NECAP PHear" evidence="6">
    <location>
        <begin position="4"/>
        <end position="159"/>
    </location>
</feature>
<keyword evidence="4" id="KW-0653">Protein transport</keyword>
<evidence type="ECO:0000256" key="2">
    <source>
        <dbReference type="ARBA" id="ARBA00022448"/>
    </source>
</evidence>
<proteinExistence type="inferred from homology"/>
<name>A0A7M5WQJ5_9CNID</name>